<keyword evidence="6" id="KW-1185">Reference proteome</keyword>
<dbReference type="InterPro" id="IPR000700">
    <property type="entry name" value="PAS-assoc_C"/>
</dbReference>
<dbReference type="AlphaFoldDB" id="A0A4Z1RJG1"/>
<dbReference type="CDD" id="cd01948">
    <property type="entry name" value="EAL"/>
    <property type="match status" value="1"/>
</dbReference>
<feature type="domain" description="EAL" evidence="3">
    <location>
        <begin position="599"/>
        <end position="852"/>
    </location>
</feature>
<feature type="domain" description="GGDEF" evidence="4">
    <location>
        <begin position="457"/>
        <end position="590"/>
    </location>
</feature>
<dbReference type="NCBIfam" id="TIGR00229">
    <property type="entry name" value="sensory_box"/>
    <property type="match status" value="2"/>
</dbReference>
<dbReference type="InterPro" id="IPR000160">
    <property type="entry name" value="GGDEF_dom"/>
</dbReference>
<dbReference type="PROSITE" id="PS50112">
    <property type="entry name" value="PAS"/>
    <property type="match status" value="2"/>
</dbReference>
<accession>A0A4Z1RJG1</accession>
<dbReference type="NCBIfam" id="TIGR00254">
    <property type="entry name" value="GGDEF"/>
    <property type="match status" value="1"/>
</dbReference>
<dbReference type="Gene3D" id="3.30.70.270">
    <property type="match status" value="1"/>
</dbReference>
<dbReference type="InterPro" id="IPR029787">
    <property type="entry name" value="Nucleotide_cyclase"/>
</dbReference>
<dbReference type="PROSITE" id="PS50113">
    <property type="entry name" value="PAC"/>
    <property type="match status" value="1"/>
</dbReference>
<dbReference type="Proteomes" id="UP000298681">
    <property type="component" value="Unassembled WGS sequence"/>
</dbReference>
<dbReference type="Gene3D" id="3.30.450.20">
    <property type="entry name" value="PAS domain"/>
    <property type="match status" value="3"/>
</dbReference>
<dbReference type="RefSeq" id="WP_134673165.1">
    <property type="nucleotide sequence ID" value="NZ_SPUH01000001.1"/>
</dbReference>
<evidence type="ECO:0000313" key="5">
    <source>
        <dbReference type="EMBL" id="TKS53781.1"/>
    </source>
</evidence>
<dbReference type="PANTHER" id="PTHR44757">
    <property type="entry name" value="DIGUANYLATE CYCLASE DGCP"/>
    <property type="match status" value="1"/>
</dbReference>
<evidence type="ECO:0000259" key="3">
    <source>
        <dbReference type="PROSITE" id="PS50883"/>
    </source>
</evidence>
<dbReference type="SMART" id="SM00052">
    <property type="entry name" value="EAL"/>
    <property type="match status" value="1"/>
</dbReference>
<dbReference type="Pfam" id="PF00990">
    <property type="entry name" value="GGDEF"/>
    <property type="match status" value="1"/>
</dbReference>
<dbReference type="InterPro" id="IPR043128">
    <property type="entry name" value="Rev_trsase/Diguanyl_cyclase"/>
</dbReference>
<dbReference type="InterPro" id="IPR001633">
    <property type="entry name" value="EAL_dom"/>
</dbReference>
<dbReference type="SMART" id="SM00091">
    <property type="entry name" value="PAS"/>
    <property type="match status" value="2"/>
</dbReference>
<feature type="domain" description="PAS" evidence="1">
    <location>
        <begin position="175"/>
        <end position="215"/>
    </location>
</feature>
<dbReference type="InterPro" id="IPR035965">
    <property type="entry name" value="PAS-like_dom_sf"/>
</dbReference>
<reference evidence="5 6" key="1">
    <citation type="submission" date="2019-01" db="EMBL/GenBank/DDBJ databases">
        <authorList>
            <person name="Zhang S."/>
        </authorList>
    </citation>
    <scope>NUCLEOTIDE SEQUENCE [LARGE SCALE GENOMIC DNA]</scope>
    <source>
        <strain evidence="5 6">1626</strain>
    </source>
</reference>
<dbReference type="SUPFAM" id="SSF55073">
    <property type="entry name" value="Nucleotide cyclase"/>
    <property type="match status" value="1"/>
</dbReference>
<feature type="domain" description="PAC" evidence="2">
    <location>
        <begin position="376"/>
        <end position="427"/>
    </location>
</feature>
<dbReference type="EMBL" id="SPUH01000001">
    <property type="protein sequence ID" value="TKS53781.1"/>
    <property type="molecule type" value="Genomic_DNA"/>
</dbReference>
<dbReference type="SMART" id="SM00267">
    <property type="entry name" value="GGDEF"/>
    <property type="match status" value="1"/>
</dbReference>
<feature type="domain" description="PAS" evidence="1">
    <location>
        <begin position="59"/>
        <end position="112"/>
    </location>
</feature>
<evidence type="ECO:0000259" key="4">
    <source>
        <dbReference type="PROSITE" id="PS50887"/>
    </source>
</evidence>
<gene>
    <name evidence="5" type="ORF">E4582_02665</name>
</gene>
<dbReference type="Pfam" id="PF13426">
    <property type="entry name" value="PAS_9"/>
    <property type="match status" value="2"/>
</dbReference>
<proteinExistence type="predicted"/>
<dbReference type="PANTHER" id="PTHR44757:SF2">
    <property type="entry name" value="BIOFILM ARCHITECTURE MAINTENANCE PROTEIN MBAA"/>
    <property type="match status" value="1"/>
</dbReference>
<organism evidence="5 6">
    <name type="scientific">Luteimonas yindakuii</name>
    <dbReference type="NCBI Taxonomy" id="2565782"/>
    <lineage>
        <taxon>Bacteria</taxon>
        <taxon>Pseudomonadati</taxon>
        <taxon>Pseudomonadota</taxon>
        <taxon>Gammaproteobacteria</taxon>
        <taxon>Lysobacterales</taxon>
        <taxon>Lysobacteraceae</taxon>
        <taxon>Luteimonas</taxon>
    </lineage>
</organism>
<sequence>MTPPRRADADDAAPGDDPARIAEALDAAADDRGIAAATRVLLVHAAAALRTSRADAERARLRYDALFDAVPDPVSILDERGIVLDLNRAGERAYRRPREQIIGQPIEVLNPDLPADHMQPVLETLHRGGTYVIEVYNMRADGTRFPVEVHSAGFSLDGRPCVVAVARDLSARREAEARYGQLLEVIDKGVLVQDARGRPLQANAAAMRILGIEADHSLEDQLSIDDWTLLDEGGRRIPFDSTPFAQTLRHGRPTGTRVLGFYHKPERRLRWMSYATVPVFAPGAQQPHQVISFFNDITSLKRDHALFARAQALARIGGWEWEVGRDALYLTAEGARILDHLPLPVDMAGMLGSLREEDAHRLSQALHETVERGLPLDLELRGRRDDGRALWVRIIGERERDESGAINITGTLQDISERKQAEETLRVQARTDPLTGLLNRDAILAELDGRLRDPTQSQLAVLYIDLDRFKTVNDVLGHAAGDQLLHFAARRIADAVGTEGLIARVGGDEFLVVCGIRDEAGTPEHIAARILASLAENFRFDGEEFDISASIGIARAPQDGDRPQALIQNADAAMYDSKRRLRNNWQAYTPELGQLREDRLRMETQLRRAVENEEFRLVYQPQVDLRHGRVVAAEALIRWRSQQGEMRPDHFIAHAENTGDIVRIGRWVMQQACAQVAAWRAAGHGIVRVAVNVSYRQFIGDDLADAVRAILAEHRLPGSALELEFTERALIEDAPDTLRTFAGLRDLGVMLSIDDFGEGYSALNYLRRLPIHGLKLSQLFVAGVPHNHSDVAVCQAIAGIARSLGLGLVAEGVESEAQRRFLLELGVPVGQGFLFAPGLSADDLARRLTLEQAVLAAQTGER</sequence>
<dbReference type="PROSITE" id="PS50883">
    <property type="entry name" value="EAL"/>
    <property type="match status" value="1"/>
</dbReference>
<dbReference type="InterPro" id="IPR001610">
    <property type="entry name" value="PAC"/>
</dbReference>
<name>A0A4Z1RJG1_9GAMM</name>
<dbReference type="Gene3D" id="3.20.20.450">
    <property type="entry name" value="EAL domain"/>
    <property type="match status" value="1"/>
</dbReference>
<dbReference type="InterPro" id="IPR052155">
    <property type="entry name" value="Biofilm_reg_signaling"/>
</dbReference>
<evidence type="ECO:0000259" key="1">
    <source>
        <dbReference type="PROSITE" id="PS50112"/>
    </source>
</evidence>
<dbReference type="SUPFAM" id="SSF141868">
    <property type="entry name" value="EAL domain-like"/>
    <property type="match status" value="1"/>
</dbReference>
<dbReference type="PROSITE" id="PS50887">
    <property type="entry name" value="GGDEF"/>
    <property type="match status" value="1"/>
</dbReference>
<dbReference type="Gene3D" id="2.10.70.100">
    <property type="match status" value="1"/>
</dbReference>
<dbReference type="CDD" id="cd01949">
    <property type="entry name" value="GGDEF"/>
    <property type="match status" value="1"/>
</dbReference>
<evidence type="ECO:0000313" key="6">
    <source>
        <dbReference type="Proteomes" id="UP000298681"/>
    </source>
</evidence>
<comment type="caution">
    <text evidence="5">The sequence shown here is derived from an EMBL/GenBank/DDBJ whole genome shotgun (WGS) entry which is preliminary data.</text>
</comment>
<dbReference type="Pfam" id="PF00563">
    <property type="entry name" value="EAL"/>
    <property type="match status" value="1"/>
</dbReference>
<evidence type="ECO:0000259" key="2">
    <source>
        <dbReference type="PROSITE" id="PS50113"/>
    </source>
</evidence>
<dbReference type="InterPro" id="IPR035919">
    <property type="entry name" value="EAL_sf"/>
</dbReference>
<dbReference type="InterPro" id="IPR000014">
    <property type="entry name" value="PAS"/>
</dbReference>
<protein>
    <submittedName>
        <fullName evidence="5">EAL domain-containing protein</fullName>
    </submittedName>
</protein>
<dbReference type="Pfam" id="PF13188">
    <property type="entry name" value="PAS_8"/>
    <property type="match status" value="1"/>
</dbReference>
<dbReference type="SUPFAM" id="SSF55785">
    <property type="entry name" value="PYP-like sensor domain (PAS domain)"/>
    <property type="match status" value="3"/>
</dbReference>
<dbReference type="CDD" id="cd00130">
    <property type="entry name" value="PAS"/>
    <property type="match status" value="1"/>
</dbReference>
<dbReference type="SMART" id="SM00086">
    <property type="entry name" value="PAC"/>
    <property type="match status" value="3"/>
</dbReference>